<accession>A0A8S5UYR8</accession>
<name>A0A8S5UYR8_9CAUD</name>
<reference evidence="1" key="1">
    <citation type="journal article" date="2021" name="Proc. Natl. Acad. Sci. U.S.A.">
        <title>A Catalog of Tens of Thousands of Viruses from Human Metagenomes Reveals Hidden Associations with Chronic Diseases.</title>
        <authorList>
            <person name="Tisza M.J."/>
            <person name="Buck C.B."/>
        </authorList>
    </citation>
    <scope>NUCLEOTIDE SEQUENCE</scope>
    <source>
        <strain evidence="1">CtkKt3</strain>
    </source>
</reference>
<dbReference type="EMBL" id="BK016169">
    <property type="protein sequence ID" value="DAF99640.1"/>
    <property type="molecule type" value="Genomic_DNA"/>
</dbReference>
<proteinExistence type="predicted"/>
<evidence type="ECO:0000313" key="1">
    <source>
        <dbReference type="EMBL" id="DAF99640.1"/>
    </source>
</evidence>
<sequence>MMTDIKMIIGSIKREDSIEACKLPVKYNHGKYADLITIECEGMEISLRADQLRELMGIDKKR</sequence>
<organism evidence="1">
    <name type="scientific">Siphoviridae sp. ctkKt3</name>
    <dbReference type="NCBI Taxonomy" id="2825642"/>
    <lineage>
        <taxon>Viruses</taxon>
        <taxon>Duplodnaviria</taxon>
        <taxon>Heunggongvirae</taxon>
        <taxon>Uroviricota</taxon>
        <taxon>Caudoviricetes</taxon>
    </lineage>
</organism>
<protein>
    <submittedName>
        <fullName evidence="1">Uncharacterized protein</fullName>
    </submittedName>
</protein>